<dbReference type="EMBL" id="AGFM01000111">
    <property type="protein sequence ID" value="EHJ58100.1"/>
    <property type="molecule type" value="Genomic_DNA"/>
</dbReference>
<dbReference type="KEGG" id="npn:JI59_12235"/>
<proteinExistence type="predicted"/>
<name>G6EKS1_9SPHN</name>
<dbReference type="STRING" id="1088721.JI59_12235"/>
<keyword evidence="2" id="KW-1185">Reference proteome</keyword>
<sequence length="90" mass="10382">MSTNSIEKALWKALSEPREMDRLRADAPGYLSEFNISEEERELILNWDVAEIVRRDVSPLLLLSVFSGVNGARRMPEYLEKINQDYRAPA</sequence>
<evidence type="ECO:0008006" key="3">
    <source>
        <dbReference type="Google" id="ProtNLM"/>
    </source>
</evidence>
<dbReference type="PATRIC" id="fig|1088721.3.peg.4850"/>
<dbReference type="SUPFAM" id="SSF48076">
    <property type="entry name" value="LigA subunit of an aromatic-ring-opening dioxygenase LigAB"/>
    <property type="match status" value="1"/>
</dbReference>
<evidence type="ECO:0000313" key="1">
    <source>
        <dbReference type="EMBL" id="EHJ58100.1"/>
    </source>
</evidence>
<dbReference type="Gene3D" id="1.10.700.10">
    <property type="entry name" value="Dioxygenase LigAB, LigA subunit"/>
    <property type="match status" value="1"/>
</dbReference>
<accession>G6EKS1</accession>
<organism evidence="1 2">
    <name type="scientific">Novosphingobium pentaromativorans US6-1</name>
    <dbReference type="NCBI Taxonomy" id="1088721"/>
    <lineage>
        <taxon>Bacteria</taxon>
        <taxon>Pseudomonadati</taxon>
        <taxon>Pseudomonadota</taxon>
        <taxon>Alphaproteobacteria</taxon>
        <taxon>Sphingomonadales</taxon>
        <taxon>Sphingomonadaceae</taxon>
        <taxon>Novosphingobium</taxon>
    </lineage>
</organism>
<gene>
    <name evidence="1" type="ORF">NSU_4942</name>
</gene>
<comment type="caution">
    <text evidence="1">The sequence shown here is derived from an EMBL/GenBank/DDBJ whole genome shotgun (WGS) entry which is preliminary data.</text>
</comment>
<evidence type="ECO:0000313" key="2">
    <source>
        <dbReference type="Proteomes" id="UP000004030"/>
    </source>
</evidence>
<protein>
    <recommendedName>
        <fullName evidence="3">Extradiol ring-cleavage dioxygenase LigAB LigA subunit domain-containing protein</fullName>
    </recommendedName>
</protein>
<dbReference type="Proteomes" id="UP000004030">
    <property type="component" value="Unassembled WGS sequence"/>
</dbReference>
<dbReference type="RefSeq" id="WP_007015849.1">
    <property type="nucleotide sequence ID" value="NZ_AGFM01000111.1"/>
</dbReference>
<dbReference type="eggNOG" id="ENOG503389T">
    <property type="taxonomic scope" value="Bacteria"/>
</dbReference>
<dbReference type="InterPro" id="IPR036622">
    <property type="entry name" value="LigA_sf"/>
</dbReference>
<reference evidence="1 2" key="1">
    <citation type="journal article" date="2012" name="J. Bacteriol.">
        <title>Genome sequence of benzo(a)pyrene-degrading bacterium Novosphingobium pentaromativorans US6-1.</title>
        <authorList>
            <person name="Luo Y.R."/>
            <person name="Kang S.G."/>
            <person name="Kim S.J."/>
            <person name="Kim M.R."/>
            <person name="Li N."/>
            <person name="Lee J.H."/>
            <person name="Kwon K.K."/>
        </authorList>
    </citation>
    <scope>NUCLEOTIDE SEQUENCE [LARGE SCALE GENOMIC DNA]</scope>
    <source>
        <strain evidence="1 2">US6-1</strain>
    </source>
</reference>
<dbReference type="AlphaFoldDB" id="G6EKS1"/>